<keyword evidence="10 14" id="KW-0472">Membrane</keyword>
<dbReference type="GO" id="GO:0009535">
    <property type="term" value="C:chloroplast thylakoid membrane"/>
    <property type="evidence" value="ECO:0007669"/>
    <property type="project" value="UniProtKB-SubCell"/>
</dbReference>
<evidence type="ECO:0000256" key="7">
    <source>
        <dbReference type="ARBA" id="ARBA00022967"/>
    </source>
</evidence>
<dbReference type="AlphaFoldDB" id="A0A699TJW9"/>
<dbReference type="InterPro" id="IPR003945">
    <property type="entry name" value="NU5C-like"/>
</dbReference>
<comment type="catalytic activity">
    <reaction evidence="11">
        <text>a plastoquinone + NADPH + (n+1) H(+)(in) = a plastoquinol + NADP(+) + n H(+)(out)</text>
        <dbReference type="Rhea" id="RHEA:42612"/>
        <dbReference type="Rhea" id="RHEA-COMP:9561"/>
        <dbReference type="Rhea" id="RHEA-COMP:9562"/>
        <dbReference type="ChEBI" id="CHEBI:15378"/>
        <dbReference type="ChEBI" id="CHEBI:17757"/>
        <dbReference type="ChEBI" id="CHEBI:57783"/>
        <dbReference type="ChEBI" id="CHEBI:58349"/>
        <dbReference type="ChEBI" id="CHEBI:62192"/>
    </reaction>
</comment>
<evidence type="ECO:0000256" key="9">
    <source>
        <dbReference type="ARBA" id="ARBA00023027"/>
    </source>
</evidence>
<feature type="transmembrane region" description="Helical" evidence="14">
    <location>
        <begin position="92"/>
        <end position="113"/>
    </location>
</feature>
<reference evidence="16" key="1">
    <citation type="journal article" date="2019" name="Sci. Rep.">
        <title>Draft genome of Tanacetum cinerariifolium, the natural source of mosquito coil.</title>
        <authorList>
            <person name="Yamashiro T."/>
            <person name="Shiraishi A."/>
            <person name="Satake H."/>
            <person name="Nakayama K."/>
        </authorList>
    </citation>
    <scope>NUCLEOTIDE SEQUENCE</scope>
</reference>
<dbReference type="GO" id="GO:0008137">
    <property type="term" value="F:NADH dehydrogenase (ubiquinone) activity"/>
    <property type="evidence" value="ECO:0007669"/>
    <property type="project" value="InterPro"/>
</dbReference>
<dbReference type="GO" id="GO:0042773">
    <property type="term" value="P:ATP synthesis coupled electron transport"/>
    <property type="evidence" value="ECO:0007669"/>
    <property type="project" value="InterPro"/>
</dbReference>
<dbReference type="GO" id="GO:0015990">
    <property type="term" value="P:electron transport coupled proton transport"/>
    <property type="evidence" value="ECO:0007669"/>
    <property type="project" value="TreeGrafter"/>
</dbReference>
<keyword evidence="7" id="KW-1278">Translocase</keyword>
<evidence type="ECO:0000256" key="8">
    <source>
        <dbReference type="ARBA" id="ARBA00022989"/>
    </source>
</evidence>
<dbReference type="PANTHER" id="PTHR42829:SF2">
    <property type="entry name" value="NADH-UBIQUINONE OXIDOREDUCTASE CHAIN 5"/>
    <property type="match status" value="1"/>
</dbReference>
<feature type="domain" description="NADH:quinone oxidoreductase/Mrp antiporter transmembrane" evidence="15">
    <location>
        <begin position="98"/>
        <end position="188"/>
    </location>
</feature>
<keyword evidence="4" id="KW-0813">Transport</keyword>
<evidence type="ECO:0000256" key="11">
    <source>
        <dbReference type="ARBA" id="ARBA00047726"/>
    </source>
</evidence>
<dbReference type="InterPro" id="IPR001750">
    <property type="entry name" value="ND/Mrp_TM"/>
</dbReference>
<evidence type="ECO:0000256" key="5">
    <source>
        <dbReference type="ARBA" id="ARBA00022640"/>
    </source>
</evidence>
<evidence type="ECO:0000256" key="13">
    <source>
        <dbReference type="SAM" id="MobiDB-lite"/>
    </source>
</evidence>
<evidence type="ECO:0000256" key="12">
    <source>
        <dbReference type="ARBA" id="ARBA00048026"/>
    </source>
</evidence>
<feature type="non-terminal residue" evidence="16">
    <location>
        <position position="188"/>
    </location>
</feature>
<dbReference type="PRINTS" id="PR01434">
    <property type="entry name" value="NADHDHGNASE5"/>
</dbReference>
<evidence type="ECO:0000256" key="4">
    <source>
        <dbReference type="ARBA" id="ARBA00022448"/>
    </source>
</evidence>
<evidence type="ECO:0000256" key="1">
    <source>
        <dbReference type="ARBA" id="ARBA00004141"/>
    </source>
</evidence>
<gene>
    <name evidence="16" type="ORF">Tci_881548</name>
</gene>
<evidence type="ECO:0000256" key="10">
    <source>
        <dbReference type="ARBA" id="ARBA00023136"/>
    </source>
</evidence>
<dbReference type="Pfam" id="PF00361">
    <property type="entry name" value="Proton_antipo_M"/>
    <property type="match status" value="1"/>
</dbReference>
<protein>
    <submittedName>
        <fullName evidence="16">NADH dehydrogenase subunit 5, mitochondrial</fullName>
    </submittedName>
</protein>
<evidence type="ECO:0000256" key="14">
    <source>
        <dbReference type="SAM" id="Phobius"/>
    </source>
</evidence>
<feature type="transmembrane region" description="Helical" evidence="14">
    <location>
        <begin position="133"/>
        <end position="152"/>
    </location>
</feature>
<name>A0A699TJW9_TANCI</name>
<dbReference type="EMBL" id="BKCJ011246461">
    <property type="protein sequence ID" value="GFD09579.1"/>
    <property type="molecule type" value="Genomic_DNA"/>
</dbReference>
<accession>A0A699TJW9</accession>
<dbReference type="PANTHER" id="PTHR42829">
    <property type="entry name" value="NADH-UBIQUINONE OXIDOREDUCTASE CHAIN 5"/>
    <property type="match status" value="1"/>
</dbReference>
<proteinExistence type="inferred from homology"/>
<evidence type="ECO:0000256" key="6">
    <source>
        <dbReference type="ARBA" id="ARBA00022692"/>
    </source>
</evidence>
<feature type="transmembrane region" description="Helical" evidence="14">
    <location>
        <begin position="164"/>
        <end position="185"/>
    </location>
</feature>
<evidence type="ECO:0000256" key="3">
    <source>
        <dbReference type="ARBA" id="ARBA00008200"/>
    </source>
</evidence>
<dbReference type="GO" id="GO:0003954">
    <property type="term" value="F:NADH dehydrogenase activity"/>
    <property type="evidence" value="ECO:0007669"/>
    <property type="project" value="TreeGrafter"/>
</dbReference>
<keyword evidence="9" id="KW-0520">NAD</keyword>
<keyword evidence="8 14" id="KW-1133">Transmembrane helix</keyword>
<comment type="caution">
    <text evidence="16">The sequence shown here is derived from an EMBL/GenBank/DDBJ whole genome shotgun (WGS) entry which is preliminary data.</text>
</comment>
<comment type="similarity">
    <text evidence="3">Belongs to the complex I subunit 5 family.</text>
</comment>
<keyword evidence="6 14" id="KW-0812">Transmembrane</keyword>
<keyword evidence="5" id="KW-0934">Plastid</keyword>
<organism evidence="16">
    <name type="scientific">Tanacetum cinerariifolium</name>
    <name type="common">Dalmatian daisy</name>
    <name type="synonym">Chrysanthemum cinerariifolium</name>
    <dbReference type="NCBI Taxonomy" id="118510"/>
    <lineage>
        <taxon>Eukaryota</taxon>
        <taxon>Viridiplantae</taxon>
        <taxon>Streptophyta</taxon>
        <taxon>Embryophyta</taxon>
        <taxon>Tracheophyta</taxon>
        <taxon>Spermatophyta</taxon>
        <taxon>Magnoliopsida</taxon>
        <taxon>eudicotyledons</taxon>
        <taxon>Gunneridae</taxon>
        <taxon>Pentapetalae</taxon>
        <taxon>asterids</taxon>
        <taxon>campanulids</taxon>
        <taxon>Asterales</taxon>
        <taxon>Asteraceae</taxon>
        <taxon>Asteroideae</taxon>
        <taxon>Anthemideae</taxon>
        <taxon>Anthemidinae</taxon>
        <taxon>Tanacetum</taxon>
    </lineage>
</organism>
<evidence type="ECO:0000256" key="2">
    <source>
        <dbReference type="ARBA" id="ARBA00004334"/>
    </source>
</evidence>
<comment type="catalytic activity">
    <reaction evidence="12">
        <text>a plastoquinone + NADH + (n+1) H(+)(in) = a plastoquinol + NAD(+) + n H(+)(out)</text>
        <dbReference type="Rhea" id="RHEA:42608"/>
        <dbReference type="Rhea" id="RHEA-COMP:9561"/>
        <dbReference type="Rhea" id="RHEA-COMP:9562"/>
        <dbReference type="ChEBI" id="CHEBI:15378"/>
        <dbReference type="ChEBI" id="CHEBI:17757"/>
        <dbReference type="ChEBI" id="CHEBI:57540"/>
        <dbReference type="ChEBI" id="CHEBI:57945"/>
        <dbReference type="ChEBI" id="CHEBI:62192"/>
    </reaction>
</comment>
<evidence type="ECO:0000259" key="15">
    <source>
        <dbReference type="Pfam" id="PF00361"/>
    </source>
</evidence>
<evidence type="ECO:0000313" key="16">
    <source>
        <dbReference type="EMBL" id="GFD09579.1"/>
    </source>
</evidence>
<feature type="non-terminal residue" evidence="16">
    <location>
        <position position="1"/>
    </location>
</feature>
<comment type="subcellular location">
    <subcellularLocation>
        <location evidence="1">Membrane</location>
        <topology evidence="1">Multi-pass membrane protein</topology>
    </subcellularLocation>
    <subcellularLocation>
        <location evidence="2">Plastid</location>
        <location evidence="2">Chloroplast thylakoid membrane</location>
    </subcellularLocation>
</comment>
<feature type="region of interest" description="Disordered" evidence="13">
    <location>
        <begin position="49"/>
        <end position="70"/>
    </location>
</feature>
<sequence length="188" mass="20108">GEVDEENTEQKTQVTHAVDDEGFFGGVVVARVFVPEANEQVRAQPHAFPADEEDDEVGAHHQNQHAEHEEIEEAKELAHYGEVFQKASLGQFGAYTVGVCTFITLLLFVGAMGKSAQLPLYTWLPDAMAGPTPVSALIHAATMVTAGIYLVLRANVLFTLAPHTLEVVGIVGLATALFAATIGLAQND</sequence>